<evidence type="ECO:0000313" key="2">
    <source>
        <dbReference type="EMBL" id="KAF9476160.1"/>
    </source>
</evidence>
<dbReference type="AlphaFoldDB" id="A0A9P5YWU4"/>
<evidence type="ECO:0000256" key="1">
    <source>
        <dbReference type="SAM" id="MobiDB-lite"/>
    </source>
</evidence>
<accession>A0A9P5YWU4</accession>
<feature type="region of interest" description="Disordered" evidence="1">
    <location>
        <begin position="404"/>
        <end position="433"/>
    </location>
</feature>
<organism evidence="2 3">
    <name type="scientific">Pholiota conissans</name>
    <dbReference type="NCBI Taxonomy" id="109636"/>
    <lineage>
        <taxon>Eukaryota</taxon>
        <taxon>Fungi</taxon>
        <taxon>Dikarya</taxon>
        <taxon>Basidiomycota</taxon>
        <taxon>Agaricomycotina</taxon>
        <taxon>Agaricomycetes</taxon>
        <taxon>Agaricomycetidae</taxon>
        <taxon>Agaricales</taxon>
        <taxon>Agaricineae</taxon>
        <taxon>Strophariaceae</taxon>
        <taxon>Pholiota</taxon>
    </lineage>
</organism>
<name>A0A9P5YWU4_9AGAR</name>
<dbReference type="OrthoDB" id="3066741at2759"/>
<gene>
    <name evidence="2" type="ORF">BDN70DRAFT_935262</name>
</gene>
<dbReference type="EMBL" id="MU155304">
    <property type="protein sequence ID" value="KAF9476160.1"/>
    <property type="molecule type" value="Genomic_DNA"/>
</dbReference>
<dbReference type="Proteomes" id="UP000807469">
    <property type="component" value="Unassembled WGS sequence"/>
</dbReference>
<keyword evidence="3" id="KW-1185">Reference proteome</keyword>
<feature type="compositionally biased region" description="Polar residues" evidence="1">
    <location>
        <begin position="415"/>
        <end position="424"/>
    </location>
</feature>
<sequence length="478" mass="54217">MASSSSASGMSQSYLGLHRDAIAELKREWDLFQLGDHCKTGSKVFQALLDRDAEFILCDSFFNVSDYGIKIHPYPKTQPVPTIADALKDVLRYKGDNHVKLIALHNGRISKKHCEGPEIVDKIIAYLASKSEKDYKSVVYPLTLPVYRLENQSIPIGIGKVNLKSLIPPEFRQSEHIFHIDREDWTTALVPKPSLDFMHFNHILCGQIMPHFFGKKIWIMCPHTPLNMSIWCHVTDKSDSGRMLDMIKQSDQLVVYVATNPCIMVLPPHTFHTALTFELACHSEIRVSSDIWIENIKESITVYTNEHFVERLREDPHGLNQIMQLIVPDLLAWATWCETIKRKPTEREWAIMDTLVPAVKTYEGFLDSLPIVEGKIACYTSDNQEKTPVKPPIEATVKNISKPVTKPRGIKSTPVHVSNSTDEPNSGEKLKPRWESLPPRLRRIYEAYTRHTGAKIPLGGPLLVSGPSYGNEINSAYR</sequence>
<protein>
    <submittedName>
        <fullName evidence="2">Uncharacterized protein</fullName>
    </submittedName>
</protein>
<evidence type="ECO:0000313" key="3">
    <source>
        <dbReference type="Proteomes" id="UP000807469"/>
    </source>
</evidence>
<reference evidence="2" key="1">
    <citation type="submission" date="2020-11" db="EMBL/GenBank/DDBJ databases">
        <authorList>
            <consortium name="DOE Joint Genome Institute"/>
            <person name="Ahrendt S."/>
            <person name="Riley R."/>
            <person name="Andreopoulos W."/>
            <person name="Labutti K."/>
            <person name="Pangilinan J."/>
            <person name="Ruiz-Duenas F.J."/>
            <person name="Barrasa J.M."/>
            <person name="Sanchez-Garcia M."/>
            <person name="Camarero S."/>
            <person name="Miyauchi S."/>
            <person name="Serrano A."/>
            <person name="Linde D."/>
            <person name="Babiker R."/>
            <person name="Drula E."/>
            <person name="Ayuso-Fernandez I."/>
            <person name="Pacheco R."/>
            <person name="Padilla G."/>
            <person name="Ferreira P."/>
            <person name="Barriuso J."/>
            <person name="Kellner H."/>
            <person name="Castanera R."/>
            <person name="Alfaro M."/>
            <person name="Ramirez L."/>
            <person name="Pisabarro A.G."/>
            <person name="Kuo A."/>
            <person name="Tritt A."/>
            <person name="Lipzen A."/>
            <person name="He G."/>
            <person name="Yan M."/>
            <person name="Ng V."/>
            <person name="Cullen D."/>
            <person name="Martin F."/>
            <person name="Rosso M.-N."/>
            <person name="Henrissat B."/>
            <person name="Hibbett D."/>
            <person name="Martinez A.T."/>
            <person name="Grigoriev I.V."/>
        </authorList>
    </citation>
    <scope>NUCLEOTIDE SEQUENCE</scope>
    <source>
        <strain evidence="2">CIRM-BRFM 674</strain>
    </source>
</reference>
<proteinExistence type="predicted"/>
<comment type="caution">
    <text evidence="2">The sequence shown here is derived from an EMBL/GenBank/DDBJ whole genome shotgun (WGS) entry which is preliminary data.</text>
</comment>